<dbReference type="InterPro" id="IPR001029">
    <property type="entry name" value="Flagellin_N"/>
</dbReference>
<reference evidence="6 7" key="2">
    <citation type="journal article" date="2010" name="Stand. Genomic Sci.">
        <title>Complete genome sequence of Desulfohalobium retbaense type strain (HR(100)).</title>
        <authorList>
            <person name="Spring S."/>
            <person name="Nolan M."/>
            <person name="Lapidus A."/>
            <person name="Glavina Del Rio T."/>
            <person name="Copeland A."/>
            <person name="Tice H."/>
            <person name="Cheng J.F."/>
            <person name="Lucas S."/>
            <person name="Land M."/>
            <person name="Chen F."/>
            <person name="Bruce D."/>
            <person name="Goodwin L."/>
            <person name="Pitluck S."/>
            <person name="Ivanova N."/>
            <person name="Mavromatis K."/>
            <person name="Mikhailova N."/>
            <person name="Pati A."/>
            <person name="Chen A."/>
            <person name="Palaniappan K."/>
            <person name="Hauser L."/>
            <person name="Chang Y.J."/>
            <person name="Jeffries C.D."/>
            <person name="Munk C."/>
            <person name="Kiss H."/>
            <person name="Chain P."/>
            <person name="Han C."/>
            <person name="Brettin T."/>
            <person name="Detter J.C."/>
            <person name="Schuler E."/>
            <person name="Goker M."/>
            <person name="Rohde M."/>
            <person name="Bristow J."/>
            <person name="Eisen J.A."/>
            <person name="Markowitz V."/>
            <person name="Hugenholtz P."/>
            <person name="Kyrpides N.C."/>
            <person name="Klenk H.P."/>
        </authorList>
    </citation>
    <scope>NUCLEOTIDE SEQUENCE [LARGE SCALE GENOMIC DNA]</scope>
    <source>
        <strain evidence="7">ATCC 49802 / DSM 20745 / S 6022</strain>
    </source>
</reference>
<protein>
    <recommendedName>
        <fullName evidence="3">Flagellin</fullName>
    </recommendedName>
</protein>
<dbReference type="Gene3D" id="6.10.10.10">
    <property type="entry name" value="Flagellar export chaperone, C-terminal domain"/>
    <property type="match status" value="1"/>
</dbReference>
<dbReference type="SUPFAM" id="SSF64518">
    <property type="entry name" value="Phase 1 flagellin"/>
    <property type="match status" value="1"/>
</dbReference>
<dbReference type="GO" id="GO:0005576">
    <property type="term" value="C:extracellular region"/>
    <property type="evidence" value="ECO:0007669"/>
    <property type="project" value="UniProtKB-SubCell"/>
</dbReference>
<evidence type="ECO:0000256" key="3">
    <source>
        <dbReference type="RuleBase" id="RU362073"/>
    </source>
</evidence>
<dbReference type="STRING" id="479434.Sthe_0558"/>
<dbReference type="InterPro" id="IPR046358">
    <property type="entry name" value="Flagellin_C"/>
</dbReference>
<evidence type="ECO:0000259" key="5">
    <source>
        <dbReference type="Pfam" id="PF00700"/>
    </source>
</evidence>
<dbReference type="eggNOG" id="COG1344">
    <property type="taxonomic scope" value="Bacteria"/>
</dbReference>
<comment type="function">
    <text evidence="3">Flagellin is the subunit protein which polymerizes to form the filaments of bacterial flagella.</text>
</comment>
<evidence type="ECO:0000256" key="1">
    <source>
        <dbReference type="ARBA" id="ARBA00005709"/>
    </source>
</evidence>
<dbReference type="Pfam" id="PF00669">
    <property type="entry name" value="Flagellin_N"/>
    <property type="match status" value="1"/>
</dbReference>
<accession>D1C179</accession>
<organism evidence="6 7">
    <name type="scientific">Sphaerobacter thermophilus (strain ATCC 49802 / DSM 20745 / KCCM 41009 / NCIMB 13125 / S 6022)</name>
    <dbReference type="NCBI Taxonomy" id="479434"/>
    <lineage>
        <taxon>Bacteria</taxon>
        <taxon>Pseudomonadati</taxon>
        <taxon>Thermomicrobiota</taxon>
        <taxon>Thermomicrobia</taxon>
        <taxon>Sphaerobacterales</taxon>
        <taxon>Sphaerobacterineae</taxon>
        <taxon>Sphaerobacteraceae</taxon>
        <taxon>Sphaerobacter</taxon>
    </lineage>
</organism>
<dbReference type="PRINTS" id="PR00207">
    <property type="entry name" value="FLAGELLIN"/>
</dbReference>
<reference evidence="7" key="1">
    <citation type="submission" date="2009-11" db="EMBL/GenBank/DDBJ databases">
        <title>The complete chromosome 1 of Sphaerobacter thermophilus DSM 20745.</title>
        <authorList>
            <person name="Lucas S."/>
            <person name="Copeland A."/>
            <person name="Lapidus A."/>
            <person name="Glavina del Rio T."/>
            <person name="Dalin E."/>
            <person name="Tice H."/>
            <person name="Bruce D."/>
            <person name="Goodwin L."/>
            <person name="Pitluck S."/>
            <person name="Kyrpides N."/>
            <person name="Mavromatis K."/>
            <person name="Ivanova N."/>
            <person name="Mikhailova N."/>
            <person name="LaButti K.M."/>
            <person name="Clum A."/>
            <person name="Sun H.I."/>
            <person name="Brettin T."/>
            <person name="Detter J.C."/>
            <person name="Han C."/>
            <person name="Larimer F."/>
            <person name="Land M."/>
            <person name="Hauser L."/>
            <person name="Markowitz V."/>
            <person name="Cheng J.F."/>
            <person name="Hugenholtz P."/>
            <person name="Woyke T."/>
            <person name="Wu D."/>
            <person name="Steenblock K."/>
            <person name="Schneider S."/>
            <person name="Pukall R."/>
            <person name="Goeker M."/>
            <person name="Klenk H.P."/>
            <person name="Eisen J.A."/>
        </authorList>
    </citation>
    <scope>NUCLEOTIDE SEQUENCE [LARGE SCALE GENOMIC DNA]</scope>
    <source>
        <strain evidence="7">ATCC 49802 / DSM 20745 / S 6022</strain>
    </source>
</reference>
<evidence type="ECO:0000313" key="6">
    <source>
        <dbReference type="EMBL" id="ACZ37996.1"/>
    </source>
</evidence>
<comment type="similarity">
    <text evidence="1 3">Belongs to the bacterial flagellin family.</text>
</comment>
<feature type="domain" description="Flagellin C-terminal" evidence="5">
    <location>
        <begin position="207"/>
        <end position="291"/>
    </location>
</feature>
<keyword evidence="3" id="KW-0964">Secreted</keyword>
<proteinExistence type="inferred from homology"/>
<dbReference type="Pfam" id="PF00700">
    <property type="entry name" value="Flagellin_C"/>
    <property type="match status" value="1"/>
</dbReference>
<dbReference type="HOGENOM" id="CLU_011142_2_0_0"/>
<dbReference type="GO" id="GO:0009288">
    <property type="term" value="C:bacterial-type flagellum"/>
    <property type="evidence" value="ECO:0007669"/>
    <property type="project" value="UniProtKB-SubCell"/>
</dbReference>
<dbReference type="PANTHER" id="PTHR42792:SF2">
    <property type="entry name" value="FLAGELLIN"/>
    <property type="match status" value="1"/>
</dbReference>
<keyword evidence="6" id="KW-0966">Cell projection</keyword>
<name>D1C179_SPHTD</name>
<dbReference type="Gene3D" id="1.20.1330.10">
    <property type="entry name" value="f41 fragment of flagellin, N-terminal domain"/>
    <property type="match status" value="1"/>
</dbReference>
<feature type="domain" description="Flagellin N-terminal" evidence="4">
    <location>
        <begin position="3"/>
        <end position="139"/>
    </location>
</feature>
<dbReference type="EMBL" id="CP001823">
    <property type="protein sequence ID" value="ACZ37996.1"/>
    <property type="molecule type" value="Genomic_DNA"/>
</dbReference>
<dbReference type="KEGG" id="sti:Sthe_0558"/>
<dbReference type="GO" id="GO:0005198">
    <property type="term" value="F:structural molecule activity"/>
    <property type="evidence" value="ECO:0007669"/>
    <property type="project" value="UniProtKB-UniRule"/>
</dbReference>
<dbReference type="InterPro" id="IPR042187">
    <property type="entry name" value="Flagellin_C_sub2"/>
</dbReference>
<comment type="subcellular location">
    <subcellularLocation>
        <location evidence="3">Secreted</location>
    </subcellularLocation>
    <subcellularLocation>
        <location evidence="3">Bacterial flagellum</location>
    </subcellularLocation>
</comment>
<dbReference type="RefSeq" id="WP_012871043.1">
    <property type="nucleotide sequence ID" value="NC_013523.1"/>
</dbReference>
<dbReference type="PANTHER" id="PTHR42792">
    <property type="entry name" value="FLAGELLIN"/>
    <property type="match status" value="1"/>
</dbReference>
<evidence type="ECO:0000259" key="4">
    <source>
        <dbReference type="Pfam" id="PF00669"/>
    </source>
</evidence>
<evidence type="ECO:0000256" key="2">
    <source>
        <dbReference type="ARBA" id="ARBA00023143"/>
    </source>
</evidence>
<dbReference type="InParanoid" id="D1C179"/>
<dbReference type="Proteomes" id="UP000002027">
    <property type="component" value="Chromosome 1"/>
</dbReference>
<sequence length="292" mass="30604">MRINTNTAALNAQRNLGMSALSMNKAIERLSSGLRINRAADDAAGLSISEKMRVEIRGLRQAVRNAQDGISLVQTAEGALNEVHGILQRMNELSLQGANGTLSQDDQVAVEAELKQLVEEIDRIANTTGFNGIKLFNGGATGVTVELQIGSGTSAAEVLSINIQGISTADIGNTGGTVTSLNAAVTALGTAISGGTGVEQAFRDVVDSVVQAVKDVSQIRSSLGAYQNRLEHTINNLNVAVENLSASESRIRDADMAEEVVAMTRAQILQQAGTAVLAQANQAPQMVLSLLR</sequence>
<dbReference type="FunCoup" id="D1C179">
    <property type="interactions" value="67"/>
</dbReference>
<gene>
    <name evidence="6" type="ordered locus">Sthe_0558</name>
</gene>
<dbReference type="InterPro" id="IPR001492">
    <property type="entry name" value="Flagellin"/>
</dbReference>
<dbReference type="OrthoDB" id="9796789at2"/>
<evidence type="ECO:0000313" key="7">
    <source>
        <dbReference type="Proteomes" id="UP000002027"/>
    </source>
</evidence>
<dbReference type="AlphaFoldDB" id="D1C179"/>
<keyword evidence="6" id="KW-0282">Flagellum</keyword>
<keyword evidence="7" id="KW-1185">Reference proteome</keyword>
<keyword evidence="6" id="KW-0969">Cilium</keyword>
<keyword evidence="2 3" id="KW-0975">Bacterial flagellum</keyword>